<dbReference type="PROSITE" id="PS50069">
    <property type="entry name" value="CULLIN_2"/>
    <property type="match status" value="1"/>
</dbReference>
<evidence type="ECO:0000313" key="8">
    <source>
        <dbReference type="EMBL" id="CAD8462866.1"/>
    </source>
</evidence>
<dbReference type="GO" id="GO:0006511">
    <property type="term" value="P:ubiquitin-dependent protein catabolic process"/>
    <property type="evidence" value="ECO:0007669"/>
    <property type="project" value="InterPro"/>
</dbReference>
<dbReference type="SUPFAM" id="SSF75632">
    <property type="entry name" value="Cullin homology domain"/>
    <property type="match status" value="1"/>
</dbReference>
<dbReference type="SUPFAM" id="SSF46785">
    <property type="entry name" value="Winged helix' DNA-binding domain"/>
    <property type="match status" value="1"/>
</dbReference>
<evidence type="ECO:0000256" key="3">
    <source>
        <dbReference type="ARBA" id="ARBA00022843"/>
    </source>
</evidence>
<dbReference type="InterPro" id="IPR019559">
    <property type="entry name" value="Cullin_neddylation_domain"/>
</dbReference>
<evidence type="ECO:0000256" key="1">
    <source>
        <dbReference type="ARBA" id="ARBA00006019"/>
    </source>
</evidence>
<dbReference type="InterPro" id="IPR036390">
    <property type="entry name" value="WH_DNA-bd_sf"/>
</dbReference>
<reference evidence="8" key="1">
    <citation type="submission" date="2021-01" db="EMBL/GenBank/DDBJ databases">
        <authorList>
            <person name="Corre E."/>
            <person name="Pelletier E."/>
            <person name="Niang G."/>
            <person name="Scheremetjew M."/>
            <person name="Finn R."/>
            <person name="Kale V."/>
            <person name="Holt S."/>
            <person name="Cochrane G."/>
            <person name="Meng A."/>
            <person name="Brown T."/>
            <person name="Cohen L."/>
        </authorList>
    </citation>
    <scope>NUCLEOTIDE SEQUENCE</scope>
    <source>
        <strain evidence="8">CCMP2058</strain>
    </source>
</reference>
<dbReference type="InterPro" id="IPR016158">
    <property type="entry name" value="Cullin_homology"/>
</dbReference>
<feature type="domain" description="Cullin family profile" evidence="7">
    <location>
        <begin position="415"/>
        <end position="640"/>
    </location>
</feature>
<dbReference type="Pfam" id="PF00888">
    <property type="entry name" value="Cullin"/>
    <property type="match status" value="1"/>
</dbReference>
<dbReference type="Gene3D" id="1.10.10.10">
    <property type="entry name" value="Winged helix-like DNA-binding domain superfamily/Winged helix DNA-binding domain"/>
    <property type="match status" value="1"/>
</dbReference>
<evidence type="ECO:0000256" key="4">
    <source>
        <dbReference type="PROSITE-ProRule" id="PRU00330"/>
    </source>
</evidence>
<dbReference type="InterPro" id="IPR036388">
    <property type="entry name" value="WH-like_DNA-bd_sf"/>
</dbReference>
<feature type="region of interest" description="Disordered" evidence="6">
    <location>
        <begin position="1"/>
        <end position="20"/>
    </location>
</feature>
<dbReference type="PANTHER" id="PTHR11932">
    <property type="entry name" value="CULLIN"/>
    <property type="match status" value="1"/>
</dbReference>
<dbReference type="Gene3D" id="3.30.230.130">
    <property type="entry name" value="Cullin, Chain C, Domain 2"/>
    <property type="match status" value="1"/>
</dbReference>
<dbReference type="SMART" id="SM00182">
    <property type="entry name" value="CULLIN"/>
    <property type="match status" value="1"/>
</dbReference>
<dbReference type="FunFam" id="1.20.1310.10:FF:000002">
    <property type="entry name" value="cullin-3 isoform X1"/>
    <property type="match status" value="1"/>
</dbReference>
<dbReference type="InterPro" id="IPR045093">
    <property type="entry name" value="Cullin"/>
</dbReference>
<dbReference type="InterPro" id="IPR059120">
    <property type="entry name" value="Cullin-like_AB"/>
</dbReference>
<dbReference type="Gene3D" id="1.20.1310.10">
    <property type="entry name" value="Cullin Repeats"/>
    <property type="match status" value="4"/>
</dbReference>
<keyword evidence="2" id="KW-1017">Isopeptide bond</keyword>
<dbReference type="FunFam" id="1.20.1310.10:FF:000001">
    <property type="entry name" value="Cullin 3"/>
    <property type="match status" value="1"/>
</dbReference>
<dbReference type="GO" id="GO:0031625">
    <property type="term" value="F:ubiquitin protein ligase binding"/>
    <property type="evidence" value="ECO:0007669"/>
    <property type="project" value="InterPro"/>
</dbReference>
<accession>A0A7S0DSV9</accession>
<name>A0A7S0DSV9_9EUKA</name>
<gene>
    <name evidence="8" type="ORF">LAMO00422_LOCUS21826</name>
</gene>
<dbReference type="SUPFAM" id="SSF74788">
    <property type="entry name" value="Cullin repeat-like"/>
    <property type="match status" value="1"/>
</dbReference>
<dbReference type="InterPro" id="IPR036317">
    <property type="entry name" value="Cullin_homology_sf"/>
</dbReference>
<comment type="similarity">
    <text evidence="1 4 5">Belongs to the cullin family.</text>
</comment>
<dbReference type="Pfam" id="PF10557">
    <property type="entry name" value="Cullin_Nedd8"/>
    <property type="match status" value="1"/>
</dbReference>
<evidence type="ECO:0000256" key="5">
    <source>
        <dbReference type="RuleBase" id="RU003829"/>
    </source>
</evidence>
<dbReference type="InterPro" id="IPR001373">
    <property type="entry name" value="Cullin_N"/>
</dbReference>
<dbReference type="Pfam" id="PF26557">
    <property type="entry name" value="Cullin_AB"/>
    <property type="match status" value="1"/>
</dbReference>
<keyword evidence="3" id="KW-0832">Ubl conjugation</keyword>
<evidence type="ECO:0000256" key="2">
    <source>
        <dbReference type="ARBA" id="ARBA00022499"/>
    </source>
</evidence>
<dbReference type="EMBL" id="HBEM01031986">
    <property type="protein sequence ID" value="CAD8462866.1"/>
    <property type="molecule type" value="Transcribed_RNA"/>
</dbReference>
<feature type="compositionally biased region" description="Polar residues" evidence="6">
    <location>
        <begin position="1"/>
        <end position="12"/>
    </location>
</feature>
<evidence type="ECO:0000256" key="6">
    <source>
        <dbReference type="SAM" id="MobiDB-lite"/>
    </source>
</evidence>
<protein>
    <recommendedName>
        <fullName evidence="7">Cullin family profile domain-containing protein</fullName>
    </recommendedName>
</protein>
<proteinExistence type="inferred from homology"/>
<dbReference type="AlphaFoldDB" id="A0A7S0DSV9"/>
<dbReference type="SMART" id="SM00884">
    <property type="entry name" value="Cullin_Nedd8"/>
    <property type="match status" value="1"/>
</dbReference>
<dbReference type="InterPro" id="IPR016159">
    <property type="entry name" value="Cullin_repeat-like_dom_sf"/>
</dbReference>
<organism evidence="8">
    <name type="scientific">Amorphochlora amoebiformis</name>
    <dbReference type="NCBI Taxonomy" id="1561963"/>
    <lineage>
        <taxon>Eukaryota</taxon>
        <taxon>Sar</taxon>
        <taxon>Rhizaria</taxon>
        <taxon>Cercozoa</taxon>
        <taxon>Chlorarachniophyceae</taxon>
        <taxon>Amorphochlora</taxon>
    </lineage>
</organism>
<sequence>MASGYQSKFRSTNSRRKGPGFVAKRKIVIKPFGVQPKPPADFEQKSLKRVHEAVATTLKTGNVGSASREEMYRLVESLCIHSRGEVVYSNLHTQCRIHIENTVQQLAAPHTEGIRGKAEAGVLTEAKLDDRFLQRVAKVWADHCHNFAVIRSIFLYLDRTFVLPNPRLTSIVGMGLTLLRTSLTSNSRVLRQITSATLAAIERDRAKSRPADRQLLSKVLGMLRELKIYSSAFEGAFLTSTRRFYETESMQLAITLPLPEYLKHSESRLNEEKGRVGVYIAESTRRQLIGTVEQALIANHVSRLLQRGLEEIVSKNLTEDLARMYSLFERVDGLKPMRAAFLLIIKATGVRLVEAGSADGKTVKGTDPDAKVIPELLKYKKRLDLMVAEAFGGDQDFAYALKQGFEYFVGGADFRVAELLARHVDALLSKGTKGMSEAQASTMLEPSMALFAYVQSKDVFRGYYQRDLGSRLLSGRSASRAAERAMLGKLREACGAAFTKSMEAMFRDMALSDDEGEAFRKAVADSKIAPPKVQLSVRVLTAGSWPELKKTPELTIPEEVKEAQDTFCKFYVSRHKGRRLKWQYPRCSCLLTASFPKAGAKELQVSAYQGAVLLQLSGRDPNLPPQKCPSMADLAKLAGIKAGPDFERTLQALLEAKLILKSPPGRNMLPTDRYIANAGFRSSLFRIKVGMVKATRKRKEKDKRRNVQAQVIADRGLVIDATVVRIMKIRKTLSHQDLFAEVQRRVKFTLTPKMVKKQIEGLLNREYIERDENNLQLYNYKA</sequence>
<evidence type="ECO:0000259" key="7">
    <source>
        <dbReference type="PROSITE" id="PS50069"/>
    </source>
</evidence>